<keyword evidence="16" id="KW-1185">Reference proteome</keyword>
<evidence type="ECO:0000256" key="6">
    <source>
        <dbReference type="ARBA" id="ARBA00022737"/>
    </source>
</evidence>
<dbReference type="Gene3D" id="2.130.10.10">
    <property type="entry name" value="YVTN repeat-like/Quinoprotein amine dehydrogenase"/>
    <property type="match status" value="1"/>
</dbReference>
<dbReference type="SUPFAM" id="SSF47923">
    <property type="entry name" value="Ypt/Rab-GAP domain of gyp1p"/>
    <property type="match status" value="1"/>
</dbReference>
<feature type="compositionally biased region" description="Basic residues" evidence="13">
    <location>
        <begin position="759"/>
        <end position="769"/>
    </location>
</feature>
<evidence type="ECO:0000256" key="1">
    <source>
        <dbReference type="ARBA" id="ARBA00004120"/>
    </source>
</evidence>
<dbReference type="Proteomes" id="UP001162162">
    <property type="component" value="Unassembled WGS sequence"/>
</dbReference>
<keyword evidence="10" id="KW-0966">Cell projection</keyword>
<evidence type="ECO:0000256" key="8">
    <source>
        <dbReference type="ARBA" id="ARBA00023054"/>
    </source>
</evidence>
<gene>
    <name evidence="15" type="ORF">NQ318_018701</name>
</gene>
<dbReference type="AlphaFoldDB" id="A0AAV8ZH22"/>
<evidence type="ECO:0000256" key="12">
    <source>
        <dbReference type="SAM" id="Coils"/>
    </source>
</evidence>
<keyword evidence="9" id="KW-0206">Cytoskeleton</keyword>
<evidence type="ECO:0000256" key="10">
    <source>
        <dbReference type="ARBA" id="ARBA00023273"/>
    </source>
</evidence>
<name>A0AAV8ZH22_9CUCU</name>
<dbReference type="InterPro" id="IPR000195">
    <property type="entry name" value="Rab-GAP-TBC_dom"/>
</dbReference>
<keyword evidence="6" id="KW-0677">Repeat</keyword>
<comment type="function">
    <text evidence="11">Molecular adapter which is involved in cilium biogenesis. Part of a functional complex including OFD1 a centriolar protein involved in cilium assembly. Could regulate the cAMP-dependent phosphorylation of OFD1, and its subsequent ubiquitination by PJA2 which ultimately leads to its proteasomal degradation.</text>
</comment>
<dbReference type="PANTHER" id="PTHR19853:SF1">
    <property type="entry name" value="TBC1 DOMAIN FAMILY MEMBER 31"/>
    <property type="match status" value="1"/>
</dbReference>
<proteinExistence type="predicted"/>
<dbReference type="SUPFAM" id="SSF50978">
    <property type="entry name" value="WD40 repeat-like"/>
    <property type="match status" value="1"/>
</dbReference>
<feature type="coiled-coil region" evidence="12">
    <location>
        <begin position="668"/>
        <end position="730"/>
    </location>
</feature>
<evidence type="ECO:0000259" key="14">
    <source>
        <dbReference type="PROSITE" id="PS50086"/>
    </source>
</evidence>
<evidence type="ECO:0000256" key="7">
    <source>
        <dbReference type="ARBA" id="ARBA00022794"/>
    </source>
</evidence>
<organism evidence="15 16">
    <name type="scientific">Aromia moschata</name>
    <dbReference type="NCBI Taxonomy" id="1265417"/>
    <lineage>
        <taxon>Eukaryota</taxon>
        <taxon>Metazoa</taxon>
        <taxon>Ecdysozoa</taxon>
        <taxon>Arthropoda</taxon>
        <taxon>Hexapoda</taxon>
        <taxon>Insecta</taxon>
        <taxon>Pterygota</taxon>
        <taxon>Neoptera</taxon>
        <taxon>Endopterygota</taxon>
        <taxon>Coleoptera</taxon>
        <taxon>Polyphaga</taxon>
        <taxon>Cucujiformia</taxon>
        <taxon>Chrysomeloidea</taxon>
        <taxon>Cerambycidae</taxon>
        <taxon>Cerambycinae</taxon>
        <taxon>Callichromatini</taxon>
        <taxon>Aromia</taxon>
    </lineage>
</organism>
<evidence type="ECO:0000313" key="15">
    <source>
        <dbReference type="EMBL" id="KAJ8963235.1"/>
    </source>
</evidence>
<protein>
    <recommendedName>
        <fullName evidence="3">TBC1 domain family member 31</fullName>
    </recommendedName>
</protein>
<evidence type="ECO:0000256" key="5">
    <source>
        <dbReference type="ARBA" id="ARBA00022574"/>
    </source>
</evidence>
<evidence type="ECO:0000313" key="16">
    <source>
        <dbReference type="Proteomes" id="UP001162162"/>
    </source>
</evidence>
<evidence type="ECO:0000256" key="9">
    <source>
        <dbReference type="ARBA" id="ARBA00023212"/>
    </source>
</evidence>
<dbReference type="GO" id="GO:0060271">
    <property type="term" value="P:cilium assembly"/>
    <property type="evidence" value="ECO:0007669"/>
    <property type="project" value="TreeGrafter"/>
</dbReference>
<evidence type="ECO:0000256" key="4">
    <source>
        <dbReference type="ARBA" id="ARBA00022490"/>
    </source>
</evidence>
<comment type="subcellular location">
    <subcellularLocation>
        <location evidence="1">Cytoplasm</location>
        <location evidence="1">Cytoskeleton</location>
        <location evidence="1">Cilium basal body</location>
    </subcellularLocation>
    <subcellularLocation>
        <location evidence="2">Cytoplasm</location>
        <location evidence="2">Cytoskeleton</location>
        <location evidence="2">Microtubule organizing center</location>
        <location evidence="2">Centrosome</location>
        <location evidence="2">Centriolar satellite</location>
    </subcellularLocation>
</comment>
<evidence type="ECO:0000256" key="2">
    <source>
        <dbReference type="ARBA" id="ARBA00004607"/>
    </source>
</evidence>
<dbReference type="GO" id="GO:0034451">
    <property type="term" value="C:centriolar satellite"/>
    <property type="evidence" value="ECO:0007669"/>
    <property type="project" value="UniProtKB-SubCell"/>
</dbReference>
<dbReference type="InterPro" id="IPR051570">
    <property type="entry name" value="TBC1_cilium_biogenesis"/>
</dbReference>
<evidence type="ECO:0000256" key="13">
    <source>
        <dbReference type="SAM" id="MobiDB-lite"/>
    </source>
</evidence>
<dbReference type="Pfam" id="PF00566">
    <property type="entry name" value="RabGAP-TBC"/>
    <property type="match status" value="1"/>
</dbReference>
<dbReference type="InterPro" id="IPR035969">
    <property type="entry name" value="Rab-GAP_TBC_sf"/>
</dbReference>
<keyword evidence="7" id="KW-0970">Cilium biogenesis/degradation</keyword>
<accession>A0AAV8ZH22</accession>
<dbReference type="InterPro" id="IPR015943">
    <property type="entry name" value="WD40/YVTN_repeat-like_dom_sf"/>
</dbReference>
<dbReference type="InterPro" id="IPR001680">
    <property type="entry name" value="WD40_rpt"/>
</dbReference>
<dbReference type="GO" id="GO:0036064">
    <property type="term" value="C:ciliary basal body"/>
    <property type="evidence" value="ECO:0007669"/>
    <property type="project" value="TreeGrafter"/>
</dbReference>
<evidence type="ECO:0000256" key="3">
    <source>
        <dbReference type="ARBA" id="ARBA00014199"/>
    </source>
</evidence>
<dbReference type="PROSITE" id="PS50086">
    <property type="entry name" value="TBC_RABGAP"/>
    <property type="match status" value="1"/>
</dbReference>
<evidence type="ECO:0000256" key="11">
    <source>
        <dbReference type="ARBA" id="ARBA00034464"/>
    </source>
</evidence>
<dbReference type="PANTHER" id="PTHR19853">
    <property type="entry name" value="WD REPEAT CONTAINING PROTEIN 3 WDR3"/>
    <property type="match status" value="1"/>
</dbReference>
<dbReference type="Gene3D" id="1.10.472.80">
    <property type="entry name" value="Ypt/Rab-GAP domain of gyp1p, domain 3"/>
    <property type="match status" value="1"/>
</dbReference>
<dbReference type="EMBL" id="JAPWTK010000001">
    <property type="protein sequence ID" value="KAJ8963235.1"/>
    <property type="molecule type" value="Genomic_DNA"/>
</dbReference>
<sequence length="961" mass="111264">MNFIVPLNSSADVKKTLFKLKPVRRDGLVLNVHHSKENKKIRFVHCCFHHTGHIVVAADNDGHFYVIDFSSCKFWGLPKLDSCTFIKFSAFSQNEILSGRKNGDVYVIDYESGNVTGKLMGHKYPIRNVSFAENHCLTASDCEAIIWDMQTNTKIQVLTLEKGSSLKQVVYMPLSNNILVCFQDDLIQIWNSSTFESVKQFLPINWNNFTVKSIAFSRNNHIFVVTLMYVWDIILKCFRNGQVMIVAGYLPTLTFFLLDKWKLSKRITLPEYIHTIRSIEFVPQPFDGGCNKILMILAGQGIIYFYDIEQNVILSELTANCEIIKAECSPNGAYVARVLCSGEIEIYQLNQYIMPPVDLKVENVKKPNKIKLRTCSEKVEHIKDQINNVLDSDKLKAILKEYGEYPEIHRLKIWERLLQLPNNTQQYNSVINHVTIVSFKDLYTKYPLESTGMIKCLKQVLNNVVTWCPFFAHVEYLPVFTFPFVKVFQNKPVACFEAICTVILNWCQYWFEYFPLPPMNVLAIAENVLTEHEPELFNHLSSYNITANLYAWSLLETAFSEVLTASEWLTFWDHVLTNEPSFLICAVISYNIIHKNILTCLRNMEEFEFFYHNQNPNDIKKFIRKTYFILNNTSDRIHPKQYLAQFNCLDMGNYPLFLGYPKTIIDLHNEHAKELNTEMIDLERYENRLIKEAKRKWKESNVSEVEKEEVRRKKEMMKANSQNLQKEEEAVRIRQSELQAFRKSLEKEQQGIFDDVRKKSDKKPNKKRNSAVDRRRVSPKLGTPQDLSKIQEQFLKSYTELLKCLLDTVIICGESVETVKAKATEVLNQPTEADFQHAFNNGKVVWSGVRKSLVSTEGLKKLNLATSILVMEKLIKNIEEELQRNPDMELSDDVVANMRLKTLQQETKGLEKEIAKLLRLISKTDVEEMPPHPKEKPACCCGVSCPKTVRFTKLESSLSSD</sequence>
<keyword evidence="4" id="KW-0963">Cytoplasm</keyword>
<feature type="region of interest" description="Disordered" evidence="13">
    <location>
        <begin position="752"/>
        <end position="783"/>
    </location>
</feature>
<feature type="domain" description="Rab-GAP TBC" evidence="14">
    <location>
        <begin position="404"/>
        <end position="579"/>
    </location>
</feature>
<dbReference type="SMART" id="SM00320">
    <property type="entry name" value="WD40"/>
    <property type="match status" value="3"/>
</dbReference>
<comment type="caution">
    <text evidence="15">The sequence shown here is derived from an EMBL/GenBank/DDBJ whole genome shotgun (WGS) entry which is preliminary data.</text>
</comment>
<keyword evidence="8 12" id="KW-0175">Coiled coil</keyword>
<keyword evidence="5" id="KW-0853">WD repeat</keyword>
<reference evidence="15" key="1">
    <citation type="journal article" date="2023" name="Insect Mol. Biol.">
        <title>Genome sequencing provides insights into the evolution of gene families encoding plant cell wall-degrading enzymes in longhorned beetles.</title>
        <authorList>
            <person name="Shin N.R."/>
            <person name="Okamura Y."/>
            <person name="Kirsch R."/>
            <person name="Pauchet Y."/>
        </authorList>
    </citation>
    <scope>NUCLEOTIDE SEQUENCE</scope>
    <source>
        <strain evidence="15">AMC_N1</strain>
    </source>
</reference>
<dbReference type="InterPro" id="IPR036322">
    <property type="entry name" value="WD40_repeat_dom_sf"/>
</dbReference>